<dbReference type="RefSeq" id="WP_380508170.1">
    <property type="nucleotide sequence ID" value="NZ_JBHEZX010000005.1"/>
</dbReference>
<sequence length="264" mass="27995">MPEPTEEQLLHLVDRAENGTLLAAEALLLRNSIRRYAATERAVLSVFNASMAVVTSAARAFQQLGLLPEQPATDGDQLLAASEVLGQAQRPLNTPGALFAEVAAGCERQLSKWGGQHRQDGTNPLNRDYANHCRATTARAAAEHRATWSHVFVEHVAAALAETSWPLLRAKLVKAMAVGAAWITEGDQRPDATGVPAGGWESVPYAVAGQQPTALQLAAVRAAGLPAHNVPDTAVTTAMVNAAIDHLVIVRSWEQANQQSGSPS</sequence>
<name>A0ABV6V9S5_9ACTN</name>
<evidence type="ECO:0000313" key="1">
    <source>
        <dbReference type="EMBL" id="MFC1410472.1"/>
    </source>
</evidence>
<protein>
    <submittedName>
        <fullName evidence="1">Uncharacterized protein</fullName>
    </submittedName>
</protein>
<keyword evidence="2" id="KW-1185">Reference proteome</keyword>
<organism evidence="1 2">
    <name type="scientific">Streptacidiphilus alkalitolerans</name>
    <dbReference type="NCBI Taxonomy" id="3342712"/>
    <lineage>
        <taxon>Bacteria</taxon>
        <taxon>Bacillati</taxon>
        <taxon>Actinomycetota</taxon>
        <taxon>Actinomycetes</taxon>
        <taxon>Kitasatosporales</taxon>
        <taxon>Streptomycetaceae</taxon>
        <taxon>Streptacidiphilus</taxon>
    </lineage>
</organism>
<dbReference type="Proteomes" id="UP001592582">
    <property type="component" value="Unassembled WGS sequence"/>
</dbReference>
<accession>A0ABV6V9S5</accession>
<comment type="caution">
    <text evidence="1">The sequence shown here is derived from an EMBL/GenBank/DDBJ whole genome shotgun (WGS) entry which is preliminary data.</text>
</comment>
<reference evidence="1 2" key="1">
    <citation type="submission" date="2024-09" db="EMBL/GenBank/DDBJ databases">
        <authorList>
            <person name="Lee S.D."/>
        </authorList>
    </citation>
    <scope>NUCLEOTIDE SEQUENCE [LARGE SCALE GENOMIC DNA]</scope>
    <source>
        <strain evidence="1 2">N1-1</strain>
    </source>
</reference>
<gene>
    <name evidence="1" type="ORF">ACEZDG_14480</name>
</gene>
<dbReference type="EMBL" id="JBHEZX010000005">
    <property type="protein sequence ID" value="MFC1410472.1"/>
    <property type="molecule type" value="Genomic_DNA"/>
</dbReference>
<proteinExistence type="predicted"/>
<evidence type="ECO:0000313" key="2">
    <source>
        <dbReference type="Proteomes" id="UP001592582"/>
    </source>
</evidence>